<keyword evidence="4 8" id="KW-1003">Cell membrane</keyword>
<comment type="function">
    <text evidence="8">Uptake of L-lactate across the membrane. Can also transport D-lactate and glycolate.</text>
</comment>
<dbReference type="RefSeq" id="WP_098226551.1">
    <property type="nucleotide sequence ID" value="NZ_NUBY01000052.1"/>
</dbReference>
<dbReference type="NCBIfam" id="TIGR00795">
    <property type="entry name" value="lctP"/>
    <property type="match status" value="1"/>
</dbReference>
<feature type="transmembrane region" description="Helical" evidence="8">
    <location>
        <begin position="161"/>
        <end position="183"/>
    </location>
</feature>
<feature type="transmembrane region" description="Helical" evidence="8">
    <location>
        <begin position="226"/>
        <end position="246"/>
    </location>
</feature>
<reference evidence="9 10" key="1">
    <citation type="submission" date="2017-09" db="EMBL/GenBank/DDBJ databases">
        <title>Large-scale bioinformatics analysis of Bacillus genomes uncovers conserved roles of natural products in bacterial physiology.</title>
        <authorList>
            <consortium name="Agbiome Team Llc"/>
            <person name="Bleich R.M."/>
            <person name="Grubbs K.J."/>
            <person name="Santa Maria K.C."/>
            <person name="Allen S.E."/>
            <person name="Farag S."/>
            <person name="Shank E.A."/>
            <person name="Bowers A."/>
        </authorList>
    </citation>
    <scope>NUCLEOTIDE SEQUENCE [LARGE SCALE GENOMIC DNA]</scope>
    <source>
        <strain evidence="9 10">AFS021349</strain>
    </source>
</reference>
<organism evidence="9 10">
    <name type="scientific">Bacillus toyonensis</name>
    <dbReference type="NCBI Taxonomy" id="155322"/>
    <lineage>
        <taxon>Bacteria</taxon>
        <taxon>Bacillati</taxon>
        <taxon>Bacillota</taxon>
        <taxon>Bacilli</taxon>
        <taxon>Bacillales</taxon>
        <taxon>Bacillaceae</taxon>
        <taxon>Bacillus</taxon>
        <taxon>Bacillus cereus group</taxon>
    </lineage>
</organism>
<feature type="transmembrane region" description="Helical" evidence="8">
    <location>
        <begin position="135"/>
        <end position="154"/>
    </location>
</feature>
<evidence type="ECO:0000256" key="7">
    <source>
        <dbReference type="ARBA" id="ARBA00023136"/>
    </source>
</evidence>
<keyword evidence="5 8" id="KW-0812">Transmembrane</keyword>
<feature type="transmembrane region" description="Helical" evidence="8">
    <location>
        <begin position="64"/>
        <end position="91"/>
    </location>
</feature>
<comment type="caution">
    <text evidence="9">The sequence shown here is derived from an EMBL/GenBank/DDBJ whole genome shotgun (WGS) entry which is preliminary data.</text>
</comment>
<accession>A0A2A8HFA8</accession>
<feature type="transmembrane region" description="Helical" evidence="8">
    <location>
        <begin position="14"/>
        <end position="35"/>
    </location>
</feature>
<feature type="transmembrane region" description="Helical" evidence="8">
    <location>
        <begin position="42"/>
        <end position="58"/>
    </location>
</feature>
<protein>
    <recommendedName>
        <fullName evidence="8">L-lactate permease</fullName>
    </recommendedName>
</protein>
<feature type="transmembrane region" description="Helical" evidence="8">
    <location>
        <begin position="523"/>
        <end position="542"/>
    </location>
</feature>
<sequence>MSTWTQIYDPLNNIWLSALIAALPIFCFIICLVGFKMKGYMAGLYSVIVAIILAIFVYKMPTTAAVASAGFGVLSGFYPICTIVIAAIFLYKLTVKTEQFNVIRDSISSITNDQRLQVLLIAYSFGAFLEGAAGFGVPVAITAALLVGMGFNPLKAAGICLVANIAGGAMGAMGIPVTVPAQLTGIDALTVGRQAVYILPFISIVLPFLLVSMVDGFKGIKETWQGILVSGVSFAITQFVVTYFLGAELTNIFAAVISMVALALFLRVWQPKSSAKEEKQEEKQEEKESHTFNQILYAWSPFVFLTAFVTIFNLKPIKALFAPDGPLANLVFNIQFPGLHNQVIKTAPITKADTPFAAIFKLDAFSSTTTAIVLAIIVSLIVYRVNGKMIKELMIETIKELKVPVYTICSVIALAYVENYSGMSSTLGLAFSSTGNAFPILSPILGWIGVFITGSVVSSGSLFAPLQAVTADQLNIVPSTLVSLNVVGGTIAKMVSPQSIAVACAAVGLVGKESALFKTVMKYSLIFLAIISLLQLNAVFNIF</sequence>
<feature type="transmembrane region" description="Helical" evidence="8">
    <location>
        <begin position="364"/>
        <end position="383"/>
    </location>
</feature>
<comment type="subcellular location">
    <subcellularLocation>
        <location evidence="1 8">Cell membrane</location>
        <topology evidence="1 8">Multi-pass membrane protein</topology>
    </subcellularLocation>
</comment>
<name>A0A2A8HFA8_9BACI</name>
<keyword evidence="7 8" id="KW-0472">Membrane</keyword>
<evidence type="ECO:0000256" key="4">
    <source>
        <dbReference type="ARBA" id="ARBA00022475"/>
    </source>
</evidence>
<keyword evidence="3 8" id="KW-0813">Transport</keyword>
<dbReference type="PANTHER" id="PTHR30003:SF0">
    <property type="entry name" value="GLYCOLATE PERMEASE GLCA-RELATED"/>
    <property type="match status" value="1"/>
</dbReference>
<gene>
    <name evidence="9" type="ORF">CN585_14255</name>
</gene>
<feature type="transmembrane region" description="Helical" evidence="8">
    <location>
        <begin position="195"/>
        <end position="214"/>
    </location>
</feature>
<dbReference type="InterPro" id="IPR003804">
    <property type="entry name" value="Lactate_perm"/>
</dbReference>
<evidence type="ECO:0000256" key="2">
    <source>
        <dbReference type="ARBA" id="ARBA00010100"/>
    </source>
</evidence>
<evidence type="ECO:0000256" key="1">
    <source>
        <dbReference type="ARBA" id="ARBA00004651"/>
    </source>
</evidence>
<feature type="transmembrane region" description="Helical" evidence="8">
    <location>
        <begin position="295"/>
        <end position="314"/>
    </location>
</feature>
<evidence type="ECO:0000256" key="5">
    <source>
        <dbReference type="ARBA" id="ARBA00022692"/>
    </source>
</evidence>
<evidence type="ECO:0000313" key="9">
    <source>
        <dbReference type="EMBL" id="PEQ06775.1"/>
    </source>
</evidence>
<comment type="similarity">
    <text evidence="2 8">Belongs to the lactate permease family.</text>
</comment>
<dbReference type="GO" id="GO:0005886">
    <property type="term" value="C:plasma membrane"/>
    <property type="evidence" value="ECO:0007669"/>
    <property type="project" value="UniProtKB-SubCell"/>
</dbReference>
<keyword evidence="6 8" id="KW-1133">Transmembrane helix</keyword>
<proteinExistence type="inferred from homology"/>
<dbReference type="Proteomes" id="UP000220841">
    <property type="component" value="Unassembled WGS sequence"/>
</dbReference>
<evidence type="ECO:0000256" key="3">
    <source>
        <dbReference type="ARBA" id="ARBA00022448"/>
    </source>
</evidence>
<dbReference type="Pfam" id="PF02652">
    <property type="entry name" value="Lactate_perm"/>
    <property type="match status" value="1"/>
</dbReference>
<dbReference type="GO" id="GO:0015129">
    <property type="term" value="F:lactate transmembrane transporter activity"/>
    <property type="evidence" value="ECO:0007669"/>
    <property type="project" value="UniProtKB-UniRule"/>
</dbReference>
<evidence type="ECO:0000256" key="8">
    <source>
        <dbReference type="RuleBase" id="RU365092"/>
    </source>
</evidence>
<dbReference type="AlphaFoldDB" id="A0A2A8HFA8"/>
<dbReference type="PANTHER" id="PTHR30003">
    <property type="entry name" value="L-LACTATE PERMEASE"/>
    <property type="match status" value="1"/>
</dbReference>
<evidence type="ECO:0000256" key="6">
    <source>
        <dbReference type="ARBA" id="ARBA00022989"/>
    </source>
</evidence>
<feature type="transmembrane region" description="Helical" evidence="8">
    <location>
        <begin position="403"/>
        <end position="420"/>
    </location>
</feature>
<feature type="transmembrane region" description="Helical" evidence="8">
    <location>
        <begin position="252"/>
        <end position="269"/>
    </location>
</feature>
<dbReference type="GO" id="GO:0015295">
    <property type="term" value="F:solute:proton symporter activity"/>
    <property type="evidence" value="ECO:0007669"/>
    <property type="project" value="TreeGrafter"/>
</dbReference>
<dbReference type="EMBL" id="NUBY01000052">
    <property type="protein sequence ID" value="PEQ06775.1"/>
    <property type="molecule type" value="Genomic_DNA"/>
</dbReference>
<feature type="transmembrane region" description="Helical" evidence="8">
    <location>
        <begin position="440"/>
        <end position="464"/>
    </location>
</feature>
<evidence type="ECO:0000313" key="10">
    <source>
        <dbReference type="Proteomes" id="UP000220841"/>
    </source>
</evidence>